<name>A0A061FHU0_THECC</name>
<sequence length="103" mass="12118">MISTRLLTSKMMGYRQYVKEHQDWNEIILVLCEEDAQWKMSKDESSSNRRRKTTIGIKTNKWAPWPWMIGLYSAMKKRSAKPRQNIGRCSARRSGAATLEEEH</sequence>
<evidence type="ECO:0000313" key="3">
    <source>
        <dbReference type="Proteomes" id="UP000026915"/>
    </source>
</evidence>
<reference evidence="2 3" key="1">
    <citation type="journal article" date="2013" name="Genome Biol.">
        <title>The genome sequence of the most widely cultivated cacao type and its use to identify candidate genes regulating pod color.</title>
        <authorList>
            <person name="Motamayor J.C."/>
            <person name="Mockaitis K."/>
            <person name="Schmutz J."/>
            <person name="Haiminen N."/>
            <person name="Iii D.L."/>
            <person name="Cornejo O."/>
            <person name="Findley S.D."/>
            <person name="Zheng P."/>
            <person name="Utro F."/>
            <person name="Royaert S."/>
            <person name="Saski C."/>
            <person name="Jenkins J."/>
            <person name="Podicheti R."/>
            <person name="Zhao M."/>
            <person name="Scheffler B.E."/>
            <person name="Stack J.C."/>
            <person name="Feltus F.A."/>
            <person name="Mustiga G.M."/>
            <person name="Amores F."/>
            <person name="Phillips W."/>
            <person name="Marelli J.P."/>
            <person name="May G.D."/>
            <person name="Shapiro H."/>
            <person name="Ma J."/>
            <person name="Bustamante C.D."/>
            <person name="Schnell R.J."/>
            <person name="Main D."/>
            <person name="Gilbert D."/>
            <person name="Parida L."/>
            <person name="Kuhn D.N."/>
        </authorList>
    </citation>
    <scope>NUCLEOTIDE SEQUENCE [LARGE SCALE GENOMIC DNA]</scope>
    <source>
        <strain evidence="3">cv. Matina 1-6</strain>
    </source>
</reference>
<dbReference type="HOGENOM" id="CLU_2268730_0_0_1"/>
<feature type="region of interest" description="Disordered" evidence="1">
    <location>
        <begin position="79"/>
        <end position="103"/>
    </location>
</feature>
<gene>
    <name evidence="2" type="ORF">TCM_035271</name>
</gene>
<evidence type="ECO:0000256" key="1">
    <source>
        <dbReference type="SAM" id="MobiDB-lite"/>
    </source>
</evidence>
<accession>A0A061FHU0</accession>
<protein>
    <submittedName>
        <fullName evidence="2">Uncharacterized protein</fullName>
    </submittedName>
</protein>
<dbReference type="InParanoid" id="A0A061FHU0"/>
<dbReference type="Gramene" id="EOY16488">
    <property type="protein sequence ID" value="EOY16488"/>
    <property type="gene ID" value="TCM_035271"/>
</dbReference>
<evidence type="ECO:0000313" key="2">
    <source>
        <dbReference type="EMBL" id="EOY16488.1"/>
    </source>
</evidence>
<dbReference type="Proteomes" id="UP000026915">
    <property type="component" value="Chromosome 8"/>
</dbReference>
<organism evidence="2 3">
    <name type="scientific">Theobroma cacao</name>
    <name type="common">Cacao</name>
    <name type="synonym">Cocoa</name>
    <dbReference type="NCBI Taxonomy" id="3641"/>
    <lineage>
        <taxon>Eukaryota</taxon>
        <taxon>Viridiplantae</taxon>
        <taxon>Streptophyta</taxon>
        <taxon>Embryophyta</taxon>
        <taxon>Tracheophyta</taxon>
        <taxon>Spermatophyta</taxon>
        <taxon>Magnoliopsida</taxon>
        <taxon>eudicotyledons</taxon>
        <taxon>Gunneridae</taxon>
        <taxon>Pentapetalae</taxon>
        <taxon>rosids</taxon>
        <taxon>malvids</taxon>
        <taxon>Malvales</taxon>
        <taxon>Malvaceae</taxon>
        <taxon>Byttnerioideae</taxon>
        <taxon>Theobroma</taxon>
    </lineage>
</organism>
<dbReference type="EMBL" id="CM001886">
    <property type="protein sequence ID" value="EOY16488.1"/>
    <property type="molecule type" value="Genomic_DNA"/>
</dbReference>
<keyword evidence="3" id="KW-1185">Reference proteome</keyword>
<proteinExistence type="predicted"/>
<dbReference type="AlphaFoldDB" id="A0A061FHU0"/>